<feature type="transmembrane region" description="Helical" evidence="19">
    <location>
        <begin position="33"/>
        <end position="52"/>
    </location>
</feature>
<evidence type="ECO:0000313" key="20">
    <source>
        <dbReference type="EMBL" id="MCH4561534.1"/>
    </source>
</evidence>
<evidence type="ECO:0000313" key="21">
    <source>
        <dbReference type="Proteomes" id="UP001202117"/>
    </source>
</evidence>
<organism evidence="20 21">
    <name type="scientific">Halomonas flagellata</name>
    <dbReference type="NCBI Taxonomy" id="2920385"/>
    <lineage>
        <taxon>Bacteria</taxon>
        <taxon>Pseudomonadati</taxon>
        <taxon>Pseudomonadota</taxon>
        <taxon>Gammaproteobacteria</taxon>
        <taxon>Oceanospirillales</taxon>
        <taxon>Halomonadaceae</taxon>
        <taxon>Halomonas</taxon>
    </lineage>
</organism>
<gene>
    <name evidence="19 20" type="primary">cobS</name>
    <name evidence="20" type="ORF">MKP05_00120</name>
</gene>
<dbReference type="PANTHER" id="PTHR34148">
    <property type="entry name" value="ADENOSYLCOBINAMIDE-GDP RIBAZOLETRANSFERASE"/>
    <property type="match status" value="1"/>
</dbReference>
<evidence type="ECO:0000256" key="10">
    <source>
        <dbReference type="ARBA" id="ARBA00022692"/>
    </source>
</evidence>
<keyword evidence="21" id="KW-1185">Reference proteome</keyword>
<dbReference type="GO" id="GO:0051073">
    <property type="term" value="F:adenosylcobinamide-GDP ribazoletransferase activity"/>
    <property type="evidence" value="ECO:0007669"/>
    <property type="project" value="UniProtKB-EC"/>
</dbReference>
<evidence type="ECO:0000256" key="9">
    <source>
        <dbReference type="ARBA" id="ARBA00022679"/>
    </source>
</evidence>
<keyword evidence="8 19" id="KW-0169">Cobalamin biosynthesis</keyword>
<dbReference type="EMBL" id="JAKVPY010000001">
    <property type="protein sequence ID" value="MCH4561534.1"/>
    <property type="molecule type" value="Genomic_DNA"/>
</dbReference>
<name>A0ABS9RNJ3_9GAMM</name>
<keyword evidence="12 19" id="KW-1133">Transmembrane helix</keyword>
<dbReference type="HAMAP" id="MF_00719">
    <property type="entry name" value="CobS"/>
    <property type="match status" value="1"/>
</dbReference>
<evidence type="ECO:0000256" key="11">
    <source>
        <dbReference type="ARBA" id="ARBA00022842"/>
    </source>
</evidence>
<evidence type="ECO:0000256" key="17">
    <source>
        <dbReference type="ARBA" id="ARBA00048623"/>
    </source>
</evidence>
<dbReference type="InterPro" id="IPR003805">
    <property type="entry name" value="CobS"/>
</dbReference>
<comment type="subcellular location">
    <subcellularLocation>
        <location evidence="2 19">Cell membrane</location>
        <topology evidence="2 19">Multi-pass membrane protein</topology>
    </subcellularLocation>
</comment>
<comment type="catalytic activity">
    <reaction evidence="18 19">
        <text>alpha-ribazole 5'-phosphate + adenosylcob(III)inamide-GDP = adenosylcob(III)alamin 5'-phosphate + GMP + H(+)</text>
        <dbReference type="Rhea" id="RHEA:23560"/>
        <dbReference type="ChEBI" id="CHEBI:15378"/>
        <dbReference type="ChEBI" id="CHEBI:57918"/>
        <dbReference type="ChEBI" id="CHEBI:58115"/>
        <dbReference type="ChEBI" id="CHEBI:60487"/>
        <dbReference type="ChEBI" id="CHEBI:60493"/>
        <dbReference type="EC" id="2.7.8.26"/>
    </reaction>
</comment>
<evidence type="ECO:0000256" key="1">
    <source>
        <dbReference type="ARBA" id="ARBA00001946"/>
    </source>
</evidence>
<evidence type="ECO:0000256" key="6">
    <source>
        <dbReference type="ARBA" id="ARBA00015850"/>
    </source>
</evidence>
<comment type="cofactor">
    <cofactor evidence="1 19">
        <name>Mg(2+)</name>
        <dbReference type="ChEBI" id="CHEBI:18420"/>
    </cofactor>
</comment>
<keyword evidence="7 19" id="KW-1003">Cell membrane</keyword>
<comment type="catalytic activity">
    <reaction evidence="17 19">
        <text>alpha-ribazole + adenosylcob(III)inamide-GDP = adenosylcob(III)alamin + GMP + H(+)</text>
        <dbReference type="Rhea" id="RHEA:16049"/>
        <dbReference type="ChEBI" id="CHEBI:10329"/>
        <dbReference type="ChEBI" id="CHEBI:15378"/>
        <dbReference type="ChEBI" id="CHEBI:18408"/>
        <dbReference type="ChEBI" id="CHEBI:58115"/>
        <dbReference type="ChEBI" id="CHEBI:60487"/>
        <dbReference type="EC" id="2.7.8.26"/>
    </reaction>
</comment>
<keyword evidence="11 19" id="KW-0460">Magnesium</keyword>
<evidence type="ECO:0000256" key="5">
    <source>
        <dbReference type="ARBA" id="ARBA00013200"/>
    </source>
</evidence>
<feature type="transmembrane region" description="Helical" evidence="19">
    <location>
        <begin position="140"/>
        <end position="163"/>
    </location>
</feature>
<evidence type="ECO:0000256" key="7">
    <source>
        <dbReference type="ARBA" id="ARBA00022475"/>
    </source>
</evidence>
<feature type="transmembrane region" description="Helical" evidence="19">
    <location>
        <begin position="201"/>
        <end position="219"/>
    </location>
</feature>
<evidence type="ECO:0000256" key="3">
    <source>
        <dbReference type="ARBA" id="ARBA00004663"/>
    </source>
</evidence>
<evidence type="ECO:0000256" key="14">
    <source>
        <dbReference type="ARBA" id="ARBA00025228"/>
    </source>
</evidence>
<feature type="transmembrane region" description="Helical" evidence="19">
    <location>
        <begin position="231"/>
        <end position="253"/>
    </location>
</feature>
<comment type="function">
    <text evidence="14 19">Joins adenosylcobinamide-GDP and alpha-ribazole to generate adenosylcobalamin (Ado-cobalamin). Also synthesizes adenosylcobalamin 5'-phosphate from adenosylcobinamide-GDP and alpha-ribazole 5'-phosphate.</text>
</comment>
<evidence type="ECO:0000256" key="13">
    <source>
        <dbReference type="ARBA" id="ARBA00023136"/>
    </source>
</evidence>
<comment type="similarity">
    <text evidence="4 19">Belongs to the CobS family.</text>
</comment>
<comment type="pathway">
    <text evidence="3 19">Cofactor biosynthesis; adenosylcobalamin biosynthesis; adenosylcobalamin from cob(II)yrinate a,c-diamide: step 7/7.</text>
</comment>
<accession>A0ABS9RNJ3</accession>
<dbReference type="Pfam" id="PF02654">
    <property type="entry name" value="CobS"/>
    <property type="match status" value="1"/>
</dbReference>
<dbReference type="Proteomes" id="UP001202117">
    <property type="component" value="Unassembled WGS sequence"/>
</dbReference>
<dbReference type="RefSeq" id="WP_240566510.1">
    <property type="nucleotide sequence ID" value="NZ_JAKVPY010000001.1"/>
</dbReference>
<dbReference type="EC" id="2.7.8.26" evidence="5 19"/>
<proteinExistence type="inferred from homology"/>
<evidence type="ECO:0000256" key="16">
    <source>
        <dbReference type="ARBA" id="ARBA00032853"/>
    </source>
</evidence>
<feature type="transmembrane region" description="Helical" evidence="19">
    <location>
        <begin position="64"/>
        <end position="82"/>
    </location>
</feature>
<evidence type="ECO:0000256" key="2">
    <source>
        <dbReference type="ARBA" id="ARBA00004651"/>
    </source>
</evidence>
<evidence type="ECO:0000256" key="19">
    <source>
        <dbReference type="HAMAP-Rule" id="MF_00719"/>
    </source>
</evidence>
<dbReference type="PANTHER" id="PTHR34148:SF1">
    <property type="entry name" value="ADENOSYLCOBINAMIDE-GDP RIBAZOLETRANSFERASE"/>
    <property type="match status" value="1"/>
</dbReference>
<evidence type="ECO:0000256" key="12">
    <source>
        <dbReference type="ARBA" id="ARBA00022989"/>
    </source>
</evidence>
<evidence type="ECO:0000256" key="8">
    <source>
        <dbReference type="ARBA" id="ARBA00022573"/>
    </source>
</evidence>
<keyword evidence="13 19" id="KW-0472">Membrane</keyword>
<evidence type="ECO:0000256" key="18">
    <source>
        <dbReference type="ARBA" id="ARBA00049504"/>
    </source>
</evidence>
<keyword evidence="10 19" id="KW-0812">Transmembrane</keyword>
<feature type="transmembrane region" description="Helical" evidence="19">
    <location>
        <begin position="110"/>
        <end position="133"/>
    </location>
</feature>
<sequence length="256" mass="27511">MKSASYGLLLAVQFLTRLPVPVECPWNAATSRWAVRCYPLVGLLLGALLAGVSVGLQDRVPTPLLALLLLSLWVALSGGLHLDGLMDVADALGSNAPLARRWAIMKDPQVGSFAILALVFLLAWKGMLLWALLETRASPALLALVPALGRLGAVALLVLAPAARAEGLAWAWKAHLGRRDLWLSAIPLALLLPWLPDWPRLLGGLLVALPSFLLIYGAVMMRAFKGINGDIVGAAIEGGELWLLLIAWSWWWFATG</sequence>
<evidence type="ECO:0000256" key="4">
    <source>
        <dbReference type="ARBA" id="ARBA00010561"/>
    </source>
</evidence>
<keyword evidence="9 19" id="KW-0808">Transferase</keyword>
<dbReference type="NCBIfam" id="TIGR00317">
    <property type="entry name" value="cobS"/>
    <property type="match status" value="1"/>
</dbReference>
<protein>
    <recommendedName>
        <fullName evidence="6 19">Adenosylcobinamide-GDP ribazoletransferase</fullName>
        <ecNumber evidence="5 19">2.7.8.26</ecNumber>
    </recommendedName>
    <alternativeName>
        <fullName evidence="16 19">Cobalamin synthase</fullName>
    </alternativeName>
    <alternativeName>
        <fullName evidence="15 19">Cobalamin-5'-phosphate synthase</fullName>
    </alternativeName>
</protein>
<evidence type="ECO:0000256" key="15">
    <source>
        <dbReference type="ARBA" id="ARBA00032605"/>
    </source>
</evidence>
<comment type="caution">
    <text evidence="20">The sequence shown here is derived from an EMBL/GenBank/DDBJ whole genome shotgun (WGS) entry which is preliminary data.</text>
</comment>
<reference evidence="20 21" key="1">
    <citation type="submission" date="2022-02" db="EMBL/GenBank/DDBJ databases">
        <title>Halomonas fukangensis sp. nov., a halophilic bacterium isolated from a bulk soil of Kalidium foliatum at Fukang.</title>
        <authorList>
            <person name="Huang Y."/>
        </authorList>
    </citation>
    <scope>NUCLEOTIDE SEQUENCE [LARGE SCALE GENOMIC DNA]</scope>
    <source>
        <strain evidence="20 21">EGI 63088</strain>
    </source>
</reference>